<dbReference type="SUPFAM" id="SSF53300">
    <property type="entry name" value="vWA-like"/>
    <property type="match status" value="1"/>
</dbReference>
<evidence type="ECO:0000256" key="1">
    <source>
        <dbReference type="SAM" id="SignalP"/>
    </source>
</evidence>
<evidence type="ECO:0008006" key="4">
    <source>
        <dbReference type="Google" id="ProtNLM"/>
    </source>
</evidence>
<name>A0A1R3WZF0_9RHOB</name>
<keyword evidence="3" id="KW-1185">Reference proteome</keyword>
<feature type="chain" id="PRO_5012887499" description="VWFA domain-containing protein" evidence="1">
    <location>
        <begin position="20"/>
        <end position="230"/>
    </location>
</feature>
<protein>
    <recommendedName>
        <fullName evidence="4">VWFA domain-containing protein</fullName>
    </recommendedName>
</protein>
<keyword evidence="1" id="KW-0732">Signal</keyword>
<organism evidence="2 3">
    <name type="scientific">Yoonia rosea</name>
    <dbReference type="NCBI Taxonomy" id="287098"/>
    <lineage>
        <taxon>Bacteria</taxon>
        <taxon>Pseudomonadati</taxon>
        <taxon>Pseudomonadota</taxon>
        <taxon>Alphaproteobacteria</taxon>
        <taxon>Rhodobacterales</taxon>
        <taxon>Paracoccaceae</taxon>
        <taxon>Yoonia</taxon>
    </lineage>
</organism>
<dbReference type="STRING" id="287098.SAMN05421665_1565"/>
<accession>A0A1R3WZF0</accession>
<dbReference type="Pfam" id="PF06707">
    <property type="entry name" value="DUF1194"/>
    <property type="match status" value="1"/>
</dbReference>
<dbReference type="InterPro" id="IPR010607">
    <property type="entry name" value="DUF1194"/>
</dbReference>
<sequence length="230" mass="24615">MVKSGVLFCLCMAAAPVEACRLALVLALDVSSSVDADEDRFQRGGLAAALLAPEVQEAFFASPDPVALQIFEWSGKYNQTDLLNWTLIRSPADLLLAAEALNNSTRSVNDMPTAMGYALGYASIKLRSAPPCLFQTIDMAGDGVNNDGFGPSSAYMAYPFDGVTVNGLAVAAADNTARDYYLAEVIYGPNAFLEVAYGFADFEDAMRRKLVRELSSQIIGRAQARSEAEG</sequence>
<evidence type="ECO:0000313" key="2">
    <source>
        <dbReference type="EMBL" id="SIT82916.1"/>
    </source>
</evidence>
<gene>
    <name evidence="2" type="ORF">SAMN05421665_1565</name>
</gene>
<dbReference type="Proteomes" id="UP000186997">
    <property type="component" value="Unassembled WGS sequence"/>
</dbReference>
<reference evidence="3" key="1">
    <citation type="submission" date="2017-01" db="EMBL/GenBank/DDBJ databases">
        <authorList>
            <person name="Varghese N."/>
            <person name="Submissions S."/>
        </authorList>
    </citation>
    <scope>NUCLEOTIDE SEQUENCE [LARGE SCALE GENOMIC DNA]</scope>
    <source>
        <strain evidence="3">DSM 29591</strain>
    </source>
</reference>
<dbReference type="InterPro" id="IPR036465">
    <property type="entry name" value="vWFA_dom_sf"/>
</dbReference>
<evidence type="ECO:0000313" key="3">
    <source>
        <dbReference type="Proteomes" id="UP000186997"/>
    </source>
</evidence>
<feature type="signal peptide" evidence="1">
    <location>
        <begin position="1"/>
        <end position="19"/>
    </location>
</feature>
<dbReference type="EMBL" id="FTPR01000001">
    <property type="protein sequence ID" value="SIT82916.1"/>
    <property type="molecule type" value="Genomic_DNA"/>
</dbReference>
<proteinExistence type="predicted"/>
<dbReference type="AlphaFoldDB" id="A0A1R3WZF0"/>